<reference evidence="1 2" key="1">
    <citation type="submission" date="2021-11" db="EMBL/GenBank/DDBJ databases">
        <title>Genomic of Niabella pedocola.</title>
        <authorList>
            <person name="Wu T."/>
        </authorList>
    </citation>
    <scope>NUCLEOTIDE SEQUENCE [LARGE SCALE GENOMIC DNA]</scope>
    <source>
        <strain evidence="1 2">JCM 31011</strain>
    </source>
</reference>
<gene>
    <name evidence="1" type="ORF">LQ567_01900</name>
</gene>
<sequence length="38" mass="4189">MAFLNALFNGRKIIQDLVYNPQESDGPATHHLPGHANT</sequence>
<comment type="caution">
    <text evidence="1">The sequence shown here is derived from an EMBL/GenBank/DDBJ whole genome shotgun (WGS) entry which is preliminary data.</text>
</comment>
<proteinExistence type="predicted"/>
<dbReference type="Proteomes" id="UP001199816">
    <property type="component" value="Unassembled WGS sequence"/>
</dbReference>
<protein>
    <submittedName>
        <fullName evidence="1">Uncharacterized protein</fullName>
    </submittedName>
</protein>
<dbReference type="EMBL" id="JAJNEC010000003">
    <property type="protein sequence ID" value="MCD2421497.1"/>
    <property type="molecule type" value="Genomic_DNA"/>
</dbReference>
<accession>A0ABS8PK66</accession>
<evidence type="ECO:0000313" key="1">
    <source>
        <dbReference type="EMBL" id="MCD2421497.1"/>
    </source>
</evidence>
<evidence type="ECO:0000313" key="2">
    <source>
        <dbReference type="Proteomes" id="UP001199816"/>
    </source>
</evidence>
<organism evidence="1 2">
    <name type="scientific">Niabella pedocola</name>
    <dbReference type="NCBI Taxonomy" id="1752077"/>
    <lineage>
        <taxon>Bacteria</taxon>
        <taxon>Pseudomonadati</taxon>
        <taxon>Bacteroidota</taxon>
        <taxon>Chitinophagia</taxon>
        <taxon>Chitinophagales</taxon>
        <taxon>Chitinophagaceae</taxon>
        <taxon>Niabella</taxon>
    </lineage>
</organism>
<keyword evidence="2" id="KW-1185">Reference proteome</keyword>
<name>A0ABS8PK66_9BACT</name>